<dbReference type="Gene3D" id="3.40.30.10">
    <property type="entry name" value="Glutaredoxin"/>
    <property type="match status" value="1"/>
</dbReference>
<dbReference type="CDD" id="cd02966">
    <property type="entry name" value="TlpA_like_family"/>
    <property type="match status" value="1"/>
</dbReference>
<dbReference type="Pfam" id="PF00578">
    <property type="entry name" value="AhpC-TSA"/>
    <property type="match status" value="1"/>
</dbReference>
<reference evidence="3 4" key="1">
    <citation type="submission" date="2024-03" db="EMBL/GenBank/DDBJ databases">
        <title>Two novel species of the genus Flavobacterium exhibiting potentially degradation of complex polysaccharides.</title>
        <authorList>
            <person name="Lian X."/>
        </authorList>
    </citation>
    <scope>NUCLEOTIDE SEQUENCE [LARGE SCALE GENOMIC DNA]</scope>
    <source>
        <strain evidence="4">j3</strain>
    </source>
</reference>
<dbReference type="InterPro" id="IPR050553">
    <property type="entry name" value="Thioredoxin_ResA/DsbE_sf"/>
</dbReference>
<keyword evidence="4" id="KW-1185">Reference proteome</keyword>
<accession>A0ABU9NA84</accession>
<evidence type="ECO:0000256" key="1">
    <source>
        <dbReference type="SAM" id="SignalP"/>
    </source>
</evidence>
<dbReference type="InterPro" id="IPR013766">
    <property type="entry name" value="Thioredoxin_domain"/>
</dbReference>
<organism evidence="3 4">
    <name type="scientific">Flavobacterium aureirubrum</name>
    <dbReference type="NCBI Taxonomy" id="3133147"/>
    <lineage>
        <taxon>Bacteria</taxon>
        <taxon>Pseudomonadati</taxon>
        <taxon>Bacteroidota</taxon>
        <taxon>Flavobacteriia</taxon>
        <taxon>Flavobacteriales</taxon>
        <taxon>Flavobacteriaceae</taxon>
        <taxon>Flavobacterium</taxon>
    </lineage>
</organism>
<protein>
    <submittedName>
        <fullName evidence="3">TlpA disulfide reductase family protein</fullName>
    </submittedName>
</protein>
<keyword evidence="1" id="KW-0732">Signal</keyword>
<name>A0ABU9NA84_9FLAO</name>
<sequence>MNKILLLIFLVSNVMLSAQTYPFLSNSTKKIQQKEYIDYLNSFPAKIDSIQKTTKWFLEDGTTFNQKYSDSVFKSKEGYRYNTKLYRDTISNTFSYVLYKRDKAEVRETNRDFNNYIKADEKNRKKLKKSALNELTLKDIKGKVHTLETLKDKIIVIDFWFINCGSCIKEMPDLNTLKAEFETEDIEWFGVTYDPKDKVERFLERIKFDYTIIPDSKHITERFNIRFYPTTLIIDENRKIVYTGKFGAMNGRVDEIREEIKVLIKSKKYGVKAGPLLQLKEN</sequence>
<evidence type="ECO:0000259" key="2">
    <source>
        <dbReference type="PROSITE" id="PS51352"/>
    </source>
</evidence>
<gene>
    <name evidence="3" type="ORF">WFZ85_09490</name>
</gene>
<feature type="chain" id="PRO_5047182021" evidence="1">
    <location>
        <begin position="21"/>
        <end position="282"/>
    </location>
</feature>
<dbReference type="Proteomes" id="UP001460072">
    <property type="component" value="Unassembled WGS sequence"/>
</dbReference>
<feature type="signal peptide" evidence="1">
    <location>
        <begin position="1"/>
        <end position="20"/>
    </location>
</feature>
<dbReference type="SUPFAM" id="SSF52833">
    <property type="entry name" value="Thioredoxin-like"/>
    <property type="match status" value="1"/>
</dbReference>
<comment type="caution">
    <text evidence="3">The sequence shown here is derived from an EMBL/GenBank/DDBJ whole genome shotgun (WGS) entry which is preliminary data.</text>
</comment>
<evidence type="ECO:0000313" key="3">
    <source>
        <dbReference type="EMBL" id="MEM0542853.1"/>
    </source>
</evidence>
<dbReference type="InterPro" id="IPR000866">
    <property type="entry name" value="AhpC/TSA"/>
</dbReference>
<dbReference type="PANTHER" id="PTHR42852:SF13">
    <property type="entry name" value="PROTEIN DIPZ"/>
    <property type="match status" value="1"/>
</dbReference>
<evidence type="ECO:0000313" key="4">
    <source>
        <dbReference type="Proteomes" id="UP001460072"/>
    </source>
</evidence>
<proteinExistence type="predicted"/>
<feature type="domain" description="Thioredoxin" evidence="2">
    <location>
        <begin position="126"/>
        <end position="265"/>
    </location>
</feature>
<dbReference type="EMBL" id="JBCGDO010000011">
    <property type="protein sequence ID" value="MEM0542853.1"/>
    <property type="molecule type" value="Genomic_DNA"/>
</dbReference>
<dbReference type="InterPro" id="IPR036249">
    <property type="entry name" value="Thioredoxin-like_sf"/>
</dbReference>
<dbReference type="PANTHER" id="PTHR42852">
    <property type="entry name" value="THIOL:DISULFIDE INTERCHANGE PROTEIN DSBE"/>
    <property type="match status" value="1"/>
</dbReference>
<dbReference type="RefSeq" id="WP_342696055.1">
    <property type="nucleotide sequence ID" value="NZ_JBCGDO010000011.1"/>
</dbReference>
<dbReference type="PROSITE" id="PS51352">
    <property type="entry name" value="THIOREDOXIN_2"/>
    <property type="match status" value="1"/>
</dbReference>